<organism evidence="2">
    <name type="scientific">Anthurium amnicola</name>
    <dbReference type="NCBI Taxonomy" id="1678845"/>
    <lineage>
        <taxon>Eukaryota</taxon>
        <taxon>Viridiplantae</taxon>
        <taxon>Streptophyta</taxon>
        <taxon>Embryophyta</taxon>
        <taxon>Tracheophyta</taxon>
        <taxon>Spermatophyta</taxon>
        <taxon>Magnoliopsida</taxon>
        <taxon>Liliopsida</taxon>
        <taxon>Araceae</taxon>
        <taxon>Pothoideae</taxon>
        <taxon>Potheae</taxon>
        <taxon>Anthurium</taxon>
    </lineage>
</organism>
<name>A0A1D1YPZ2_9ARAE</name>
<evidence type="ECO:0000313" key="2">
    <source>
        <dbReference type="EMBL" id="JAT56704.1"/>
    </source>
</evidence>
<dbReference type="EMBL" id="GDJX01011232">
    <property type="protein sequence ID" value="JAT56704.1"/>
    <property type="molecule type" value="Transcribed_RNA"/>
</dbReference>
<feature type="region of interest" description="Disordered" evidence="1">
    <location>
        <begin position="139"/>
        <end position="175"/>
    </location>
</feature>
<dbReference type="AlphaFoldDB" id="A0A1D1YPZ2"/>
<evidence type="ECO:0000256" key="1">
    <source>
        <dbReference type="SAM" id="MobiDB-lite"/>
    </source>
</evidence>
<gene>
    <name evidence="2" type="primary">cysG_5</name>
    <name evidence="2" type="ORF">g.45710</name>
</gene>
<accession>A0A1D1YPZ2</accession>
<sequence length="218" mass="23324">MDPHNPSRFLFDQPLILETPTGCLVAVTRSVPAAAVPLFVPDEPPPSPCLTLARVSEVSSNICVRSGEAPGGSGGASFALLARRRRNRDDPTEQTSPAALDVIRRFQMIIGIVGSTGGSARSRTEIGDLLTAVQRLKLGTGEMQMPPPPQKRRRCPAGSESPGTTAGPDGRSSASLLQETIAAVERMRLSEPVEHSEGYAEVMDKLKELLRNEEEEDG</sequence>
<protein>
    <submittedName>
        <fullName evidence="2">Siroheme synthase</fullName>
    </submittedName>
</protein>
<reference evidence="2" key="1">
    <citation type="submission" date="2015-07" db="EMBL/GenBank/DDBJ databases">
        <title>Transcriptome Assembly of Anthurium amnicola.</title>
        <authorList>
            <person name="Suzuki J."/>
        </authorList>
    </citation>
    <scope>NUCLEOTIDE SEQUENCE</scope>
</reference>
<proteinExistence type="predicted"/>